<feature type="transmembrane region" description="Helical" evidence="6">
    <location>
        <begin position="168"/>
        <end position="188"/>
    </location>
</feature>
<feature type="transmembrane region" description="Helical" evidence="6">
    <location>
        <begin position="21"/>
        <end position="46"/>
    </location>
</feature>
<dbReference type="PANTHER" id="PTHR23501">
    <property type="entry name" value="MAJOR FACILITATOR SUPERFAMILY"/>
    <property type="match status" value="1"/>
</dbReference>
<feature type="transmembrane region" description="Helical" evidence="6">
    <location>
        <begin position="82"/>
        <end position="101"/>
    </location>
</feature>
<feature type="transmembrane region" description="Helical" evidence="6">
    <location>
        <begin position="390"/>
        <end position="410"/>
    </location>
</feature>
<feature type="transmembrane region" description="Helical" evidence="6">
    <location>
        <begin position="296"/>
        <end position="315"/>
    </location>
</feature>
<feature type="transmembrane region" description="Helical" evidence="6">
    <location>
        <begin position="225"/>
        <end position="242"/>
    </location>
</feature>
<evidence type="ECO:0000313" key="9">
    <source>
        <dbReference type="Proteomes" id="UP000609879"/>
    </source>
</evidence>
<dbReference type="EMBL" id="BOMI01000005">
    <property type="protein sequence ID" value="GID71733.1"/>
    <property type="molecule type" value="Genomic_DNA"/>
</dbReference>
<feature type="transmembrane region" description="Helical" evidence="6">
    <location>
        <begin position="350"/>
        <end position="369"/>
    </location>
</feature>
<feature type="transmembrane region" description="Helical" evidence="6">
    <location>
        <begin position="52"/>
        <end position="70"/>
    </location>
</feature>
<evidence type="ECO:0000256" key="3">
    <source>
        <dbReference type="ARBA" id="ARBA00022692"/>
    </source>
</evidence>
<accession>A0ABQ3XVI4</accession>
<dbReference type="SUPFAM" id="SSF103473">
    <property type="entry name" value="MFS general substrate transporter"/>
    <property type="match status" value="1"/>
</dbReference>
<dbReference type="Pfam" id="PF07690">
    <property type="entry name" value="MFS_1"/>
    <property type="match status" value="1"/>
</dbReference>
<dbReference type="InterPro" id="IPR036259">
    <property type="entry name" value="MFS_trans_sf"/>
</dbReference>
<evidence type="ECO:0000256" key="2">
    <source>
        <dbReference type="ARBA" id="ARBA00022448"/>
    </source>
</evidence>
<gene>
    <name evidence="8" type="ORF">Ade02nite_03740</name>
</gene>
<organism evidence="8 9">
    <name type="scientific">Paractinoplanes deccanensis</name>
    <dbReference type="NCBI Taxonomy" id="113561"/>
    <lineage>
        <taxon>Bacteria</taxon>
        <taxon>Bacillati</taxon>
        <taxon>Actinomycetota</taxon>
        <taxon>Actinomycetes</taxon>
        <taxon>Micromonosporales</taxon>
        <taxon>Micromonosporaceae</taxon>
        <taxon>Paractinoplanes</taxon>
    </lineage>
</organism>
<evidence type="ECO:0000259" key="7">
    <source>
        <dbReference type="PROSITE" id="PS50850"/>
    </source>
</evidence>
<evidence type="ECO:0000256" key="1">
    <source>
        <dbReference type="ARBA" id="ARBA00004429"/>
    </source>
</evidence>
<feature type="domain" description="Major facilitator superfamily (MFS) profile" evidence="7">
    <location>
        <begin position="16"/>
        <end position="445"/>
    </location>
</feature>
<protein>
    <submittedName>
        <fullName evidence="8">MFS transporter</fullName>
    </submittedName>
</protein>
<feature type="transmembrane region" description="Helical" evidence="6">
    <location>
        <begin position="263"/>
        <end position="284"/>
    </location>
</feature>
<comment type="caution">
    <text evidence="8">The sequence shown here is derived from an EMBL/GenBank/DDBJ whole genome shotgun (WGS) entry which is preliminary data.</text>
</comment>
<dbReference type="RefSeq" id="WP_203759720.1">
    <property type="nucleotide sequence ID" value="NZ_BAAABO010000004.1"/>
</dbReference>
<dbReference type="PANTHER" id="PTHR23501:SF191">
    <property type="entry name" value="VACUOLAR BASIC AMINO ACID TRANSPORTER 4"/>
    <property type="match status" value="1"/>
</dbReference>
<reference evidence="8 9" key="1">
    <citation type="submission" date="2021-01" db="EMBL/GenBank/DDBJ databases">
        <title>Whole genome shotgun sequence of Actinoplanes deccanensis NBRC 13994.</title>
        <authorList>
            <person name="Komaki H."/>
            <person name="Tamura T."/>
        </authorList>
    </citation>
    <scope>NUCLEOTIDE SEQUENCE [LARGE SCALE GENOMIC DNA]</scope>
    <source>
        <strain evidence="8 9">NBRC 13994</strain>
    </source>
</reference>
<dbReference type="Gene3D" id="1.20.1250.20">
    <property type="entry name" value="MFS general substrate transporter like domains"/>
    <property type="match status" value="1"/>
</dbReference>
<dbReference type="InterPro" id="IPR020846">
    <property type="entry name" value="MFS_dom"/>
</dbReference>
<feature type="transmembrane region" description="Helical" evidence="6">
    <location>
        <begin position="327"/>
        <end position="344"/>
    </location>
</feature>
<dbReference type="Proteomes" id="UP000609879">
    <property type="component" value="Unassembled WGS sequence"/>
</dbReference>
<sequence length="450" mass="46475">MRVAVAESGTAFDRRLIVPMVLGSVLNPINSSMIAVALVPIGLALGALPSETAWLVSALYLATATGQPVVGRLVDRYGPRRLYLAGSALVGLAGLIGLLAPNLGVLIVSRVLLGLGTCAGYPAAMYLIRRGKDSPGGVLTALAVSAQTIVVVGPTLGGLLIGAAGWRAIFAVNVPLALACVVFGLLRLPRFDGAAPETPLDFLGIALFAGTLTALMLYLMDPAAGDLWLLGVMALCAAGFAWREMRAPDPFLDLRVFGGNAPLIATYGRALLAQTASYAILYGFTQWLEAGRGLSAAHAGLVLLPMSLFAIVISTVTGRRAAYRGKLIVGGLGQLVVSVLMLTLDSGSPLWLPVLLTLICGLPQGLNGLANQSALYYQADPARIGAASGLLRTFSYLGAMVSSAATGVFFKHGADTAGLHGLAIFLSVVAALMLVMTLADRSLSRVGRTP</sequence>
<dbReference type="PROSITE" id="PS50850">
    <property type="entry name" value="MFS"/>
    <property type="match status" value="1"/>
</dbReference>
<feature type="transmembrane region" description="Helical" evidence="6">
    <location>
        <begin position="107"/>
        <end position="128"/>
    </location>
</feature>
<evidence type="ECO:0000256" key="5">
    <source>
        <dbReference type="ARBA" id="ARBA00023136"/>
    </source>
</evidence>
<evidence type="ECO:0000256" key="4">
    <source>
        <dbReference type="ARBA" id="ARBA00022989"/>
    </source>
</evidence>
<dbReference type="InterPro" id="IPR011701">
    <property type="entry name" value="MFS"/>
</dbReference>
<keyword evidence="4 6" id="KW-1133">Transmembrane helix</keyword>
<name>A0ABQ3XVI4_9ACTN</name>
<feature type="transmembrane region" description="Helical" evidence="6">
    <location>
        <begin position="140"/>
        <end position="162"/>
    </location>
</feature>
<evidence type="ECO:0000256" key="6">
    <source>
        <dbReference type="SAM" id="Phobius"/>
    </source>
</evidence>
<keyword evidence="2" id="KW-0813">Transport</keyword>
<feature type="transmembrane region" description="Helical" evidence="6">
    <location>
        <begin position="200"/>
        <end position="219"/>
    </location>
</feature>
<keyword evidence="9" id="KW-1185">Reference proteome</keyword>
<keyword evidence="3 6" id="KW-0812">Transmembrane</keyword>
<proteinExistence type="predicted"/>
<dbReference type="Gene3D" id="1.20.1720.10">
    <property type="entry name" value="Multidrug resistance protein D"/>
    <property type="match status" value="1"/>
</dbReference>
<comment type="subcellular location">
    <subcellularLocation>
        <location evidence="1">Cell inner membrane</location>
        <topology evidence="1">Multi-pass membrane protein</topology>
    </subcellularLocation>
</comment>
<feature type="transmembrane region" description="Helical" evidence="6">
    <location>
        <begin position="422"/>
        <end position="439"/>
    </location>
</feature>
<evidence type="ECO:0000313" key="8">
    <source>
        <dbReference type="EMBL" id="GID71733.1"/>
    </source>
</evidence>
<keyword evidence="5 6" id="KW-0472">Membrane</keyword>